<comment type="subcellular location">
    <subcellularLocation>
        <location evidence="1 7">Cell membrane</location>
        <topology evidence="1 7">Multi-pass membrane protein</topology>
    </subcellularLocation>
</comment>
<name>A0ABW4YGT0_9BACL</name>
<feature type="transmembrane region" description="Helical" evidence="7">
    <location>
        <begin position="153"/>
        <end position="172"/>
    </location>
</feature>
<keyword evidence="4 7" id="KW-0812">Transmembrane</keyword>
<proteinExistence type="inferred from homology"/>
<dbReference type="Gene3D" id="1.10.3720.10">
    <property type="entry name" value="MetI-like"/>
    <property type="match status" value="1"/>
</dbReference>
<dbReference type="Proteomes" id="UP001597362">
    <property type="component" value="Unassembled WGS sequence"/>
</dbReference>
<dbReference type="RefSeq" id="WP_377769919.1">
    <property type="nucleotide sequence ID" value="NZ_JBHUHO010000010.1"/>
</dbReference>
<feature type="transmembrane region" description="Helical" evidence="7">
    <location>
        <begin position="257"/>
        <end position="275"/>
    </location>
</feature>
<feature type="transmembrane region" description="Helical" evidence="7">
    <location>
        <begin position="32"/>
        <end position="52"/>
    </location>
</feature>
<accession>A0ABW4YGT0</accession>
<dbReference type="PROSITE" id="PS50928">
    <property type="entry name" value="ABC_TM1"/>
    <property type="match status" value="1"/>
</dbReference>
<comment type="similarity">
    <text evidence="7">Belongs to the binding-protein-dependent transport system permease family.</text>
</comment>
<comment type="caution">
    <text evidence="9">The sequence shown here is derived from an EMBL/GenBank/DDBJ whole genome shotgun (WGS) entry which is preliminary data.</text>
</comment>
<dbReference type="InterPro" id="IPR035906">
    <property type="entry name" value="MetI-like_sf"/>
</dbReference>
<dbReference type="PANTHER" id="PTHR30043:SF1">
    <property type="entry name" value="ABC TRANSPORT SYSTEM PERMEASE PROTEIN P69"/>
    <property type="match status" value="1"/>
</dbReference>
<feature type="domain" description="ABC transmembrane type-1" evidence="8">
    <location>
        <begin position="91"/>
        <end position="275"/>
    </location>
</feature>
<organism evidence="9 10">
    <name type="scientific">Paenibacillus yanchengensis</name>
    <dbReference type="NCBI Taxonomy" id="2035833"/>
    <lineage>
        <taxon>Bacteria</taxon>
        <taxon>Bacillati</taxon>
        <taxon>Bacillota</taxon>
        <taxon>Bacilli</taxon>
        <taxon>Bacillales</taxon>
        <taxon>Paenibacillaceae</taxon>
        <taxon>Paenibacillus</taxon>
    </lineage>
</organism>
<gene>
    <name evidence="9" type="ORF">ACFSJH_03945</name>
</gene>
<keyword evidence="2 7" id="KW-0813">Transport</keyword>
<evidence type="ECO:0000256" key="4">
    <source>
        <dbReference type="ARBA" id="ARBA00022692"/>
    </source>
</evidence>
<dbReference type="SUPFAM" id="SSF161098">
    <property type="entry name" value="MetI-like"/>
    <property type="match status" value="1"/>
</dbReference>
<keyword evidence="5 7" id="KW-1133">Transmembrane helix</keyword>
<feature type="transmembrane region" description="Helical" evidence="7">
    <location>
        <begin position="223"/>
        <end position="245"/>
    </location>
</feature>
<evidence type="ECO:0000256" key="5">
    <source>
        <dbReference type="ARBA" id="ARBA00022989"/>
    </source>
</evidence>
<feature type="transmembrane region" description="Helical" evidence="7">
    <location>
        <begin position="87"/>
        <end position="115"/>
    </location>
</feature>
<dbReference type="Pfam" id="PF00528">
    <property type="entry name" value="BPD_transp_1"/>
    <property type="match status" value="1"/>
</dbReference>
<dbReference type="EMBL" id="JBHUHO010000010">
    <property type="protein sequence ID" value="MFD2114893.1"/>
    <property type="molecule type" value="Genomic_DNA"/>
</dbReference>
<evidence type="ECO:0000256" key="1">
    <source>
        <dbReference type="ARBA" id="ARBA00004651"/>
    </source>
</evidence>
<evidence type="ECO:0000259" key="8">
    <source>
        <dbReference type="PROSITE" id="PS50928"/>
    </source>
</evidence>
<keyword evidence="6 7" id="KW-0472">Membrane</keyword>
<dbReference type="InterPro" id="IPR000515">
    <property type="entry name" value="MetI-like"/>
</dbReference>
<reference evidence="10" key="1">
    <citation type="journal article" date="2019" name="Int. J. Syst. Evol. Microbiol.">
        <title>The Global Catalogue of Microorganisms (GCM) 10K type strain sequencing project: providing services to taxonomists for standard genome sequencing and annotation.</title>
        <authorList>
            <consortium name="The Broad Institute Genomics Platform"/>
            <consortium name="The Broad Institute Genome Sequencing Center for Infectious Disease"/>
            <person name="Wu L."/>
            <person name="Ma J."/>
        </authorList>
    </citation>
    <scope>NUCLEOTIDE SEQUENCE [LARGE SCALE GENOMIC DNA]</scope>
    <source>
        <strain evidence="10">GH52</strain>
    </source>
</reference>
<keyword evidence="3" id="KW-1003">Cell membrane</keyword>
<dbReference type="CDD" id="cd06261">
    <property type="entry name" value="TM_PBP2"/>
    <property type="match status" value="1"/>
</dbReference>
<protein>
    <submittedName>
        <fullName evidence="9">PhnE/PtxC family ABC transporter permease</fullName>
    </submittedName>
</protein>
<evidence type="ECO:0000313" key="9">
    <source>
        <dbReference type="EMBL" id="MFD2114893.1"/>
    </source>
</evidence>
<evidence type="ECO:0000256" key="2">
    <source>
        <dbReference type="ARBA" id="ARBA00022448"/>
    </source>
</evidence>
<evidence type="ECO:0000256" key="6">
    <source>
        <dbReference type="ARBA" id="ARBA00023136"/>
    </source>
</evidence>
<evidence type="ECO:0000313" key="10">
    <source>
        <dbReference type="Proteomes" id="UP001597362"/>
    </source>
</evidence>
<evidence type="ECO:0000256" key="3">
    <source>
        <dbReference type="ARBA" id="ARBA00022475"/>
    </source>
</evidence>
<evidence type="ECO:0000256" key="7">
    <source>
        <dbReference type="RuleBase" id="RU363032"/>
    </source>
</evidence>
<dbReference type="PANTHER" id="PTHR30043">
    <property type="entry name" value="PHOSPHONATES TRANSPORT SYSTEM PERMEASE PROTEIN"/>
    <property type="match status" value="1"/>
</dbReference>
<feature type="transmembrane region" description="Helical" evidence="7">
    <location>
        <begin position="127"/>
        <end position="147"/>
    </location>
</feature>
<sequence length="283" mass="30886">MSSQLTNTVSKFPEKPPVQTAAFKKPFDKASFVLKMTLLALVALTILSFLTFDYQGLSFFSAIKSAFANIYSMLTEAKFSNITFKDAVFAVIITIGLAFLTTIFGAIIAIFFGLLAARNVSNPKYSYYIKGIVAFIRAVPTVLWVLIFAVPAGLGSVAAIIGMTFHSVGYLIKAYSESFEEMDDGIIEALRSNGASWWHIVFQAVLPSSKTYLISWTFMRFEINVGAAIAMGAAAGAGGIGFDMYMASSFYLDMNEIGGITWLILIFAVILETVATRMKSKVK</sequence>
<keyword evidence="10" id="KW-1185">Reference proteome</keyword>